<evidence type="ECO:0000313" key="2">
    <source>
        <dbReference type="EMBL" id="MFD1880638.1"/>
    </source>
</evidence>
<evidence type="ECO:0000259" key="1">
    <source>
        <dbReference type="Pfam" id="PF00700"/>
    </source>
</evidence>
<organism evidence="2 3">
    <name type="scientific">Paracoccus pacificus</name>
    <dbReference type="NCBI Taxonomy" id="1463598"/>
    <lineage>
        <taxon>Bacteria</taxon>
        <taxon>Pseudomonadati</taxon>
        <taxon>Pseudomonadota</taxon>
        <taxon>Alphaproteobacteria</taxon>
        <taxon>Rhodobacterales</taxon>
        <taxon>Paracoccaceae</taxon>
        <taxon>Paracoccus</taxon>
    </lineage>
</organism>
<accession>A0ABW4R4Q5</accession>
<name>A0ABW4R4Q5_9RHOB</name>
<dbReference type="Proteomes" id="UP001597213">
    <property type="component" value="Unassembled WGS sequence"/>
</dbReference>
<keyword evidence="3" id="KW-1185">Reference proteome</keyword>
<dbReference type="Pfam" id="PF00700">
    <property type="entry name" value="Flagellin_C"/>
    <property type="match status" value="1"/>
</dbReference>
<dbReference type="SUPFAM" id="SSF64518">
    <property type="entry name" value="Phase 1 flagellin"/>
    <property type="match status" value="1"/>
</dbReference>
<reference evidence="3" key="1">
    <citation type="journal article" date="2019" name="Int. J. Syst. Evol. Microbiol.">
        <title>The Global Catalogue of Microorganisms (GCM) 10K type strain sequencing project: providing services to taxonomists for standard genome sequencing and annotation.</title>
        <authorList>
            <consortium name="The Broad Institute Genomics Platform"/>
            <consortium name="The Broad Institute Genome Sequencing Center for Infectious Disease"/>
            <person name="Wu L."/>
            <person name="Ma J."/>
        </authorList>
    </citation>
    <scope>NUCLEOTIDE SEQUENCE [LARGE SCALE GENOMIC DNA]</scope>
    <source>
        <strain evidence="3">CCUG 56029</strain>
    </source>
</reference>
<keyword evidence="2" id="KW-0966">Cell projection</keyword>
<dbReference type="Gene3D" id="1.20.1330.10">
    <property type="entry name" value="f41 fragment of flagellin, N-terminal domain"/>
    <property type="match status" value="1"/>
</dbReference>
<keyword evidence="2" id="KW-0969">Cilium</keyword>
<sequence length="338" mass="35427">MTAITTGDRSRSYQLNLANAQLKRGLDVLTREVATGIKSDIGAHLGGNLMQFGALENRLTTISAQQSSLAEGALIAQAMQASFTNMQDITVRHAPGLIDVGNSSSPQSVQMVTQAAAAELDVVIGQLNVEVAGRHVFGGTRSDAPPIVGKTEFLSALRSVTSGLATVDDVVSAIDDWFDAPAGSSGFLDMAFRGDSSSYLSQQVSSTVTVAFPFTAASANIKNLLKGLAVASLISDGSLGLGHAAEAQLAAESGRMIMNAGTGIIEQQGKLGAIEEHIEKASRRNEAEETSLKIARTTLIGTDPFETAQQLTTVQTQLESVYAVTARLSRLSLANYLK</sequence>
<comment type="caution">
    <text evidence="2">The sequence shown here is derived from an EMBL/GenBank/DDBJ whole genome shotgun (WGS) entry which is preliminary data.</text>
</comment>
<dbReference type="InterPro" id="IPR046358">
    <property type="entry name" value="Flagellin_C"/>
</dbReference>
<proteinExistence type="predicted"/>
<dbReference type="EMBL" id="JBHUEN010000006">
    <property type="protein sequence ID" value="MFD1880638.1"/>
    <property type="molecule type" value="Genomic_DNA"/>
</dbReference>
<gene>
    <name evidence="2" type="ORF">ACFSCT_02775</name>
</gene>
<keyword evidence="2" id="KW-0282">Flagellum</keyword>
<protein>
    <submittedName>
        <fullName evidence="2">Flagellin</fullName>
    </submittedName>
</protein>
<dbReference type="RefSeq" id="WP_379139967.1">
    <property type="nucleotide sequence ID" value="NZ_JBHUEN010000006.1"/>
</dbReference>
<feature type="domain" description="Flagellin C-terminal" evidence="1">
    <location>
        <begin position="257"/>
        <end position="337"/>
    </location>
</feature>
<evidence type="ECO:0000313" key="3">
    <source>
        <dbReference type="Proteomes" id="UP001597213"/>
    </source>
</evidence>